<organism evidence="1 2">
    <name type="scientific">Pistacia integerrima</name>
    <dbReference type="NCBI Taxonomy" id="434235"/>
    <lineage>
        <taxon>Eukaryota</taxon>
        <taxon>Viridiplantae</taxon>
        <taxon>Streptophyta</taxon>
        <taxon>Embryophyta</taxon>
        <taxon>Tracheophyta</taxon>
        <taxon>Spermatophyta</taxon>
        <taxon>Magnoliopsida</taxon>
        <taxon>eudicotyledons</taxon>
        <taxon>Gunneridae</taxon>
        <taxon>Pentapetalae</taxon>
        <taxon>rosids</taxon>
        <taxon>malvids</taxon>
        <taxon>Sapindales</taxon>
        <taxon>Anacardiaceae</taxon>
        <taxon>Pistacia</taxon>
    </lineage>
</organism>
<dbReference type="Proteomes" id="UP001163603">
    <property type="component" value="Chromosome 3"/>
</dbReference>
<sequence>MFGLPIPLTQMSLDVNTGNLKLVDAKDKFPRQSLRFPTNTWLPGQRLRLHTHLTSTVRASNLSTGMFFITLLQTNLGLYVNLGTPRRYQSMGIQGGKKFKFSGNRIVFHVSNNRMHYKTHGPHFLYLRLEPNGQLNVYRIAPDGEPEIFHLAEDKKYGKCIYPTNCGNYGVCSDDICSCPGDSIYFKQLNGMENGFGFSCAEITPLSCQDMKLHTCIKLDGVTYFGFVPHLNNITDVECKTACLRNCSCKAAFFQYGGNLSLGNCFANGALLSEKKWRYKKNTQVHRRENSNDESSLHVTNILRKFSLEDLRSATQNFQVRLGRGGFGSVFKGILDNTTKVAVKRLGSDVKDLVDKIVTERKLAKKSVLKSVTGFSVLKKDKVPTLL</sequence>
<protein>
    <submittedName>
        <fullName evidence="1">Uncharacterized protein</fullName>
    </submittedName>
</protein>
<evidence type="ECO:0000313" key="1">
    <source>
        <dbReference type="EMBL" id="KAJ0046900.1"/>
    </source>
</evidence>
<comment type="caution">
    <text evidence="1">The sequence shown here is derived from an EMBL/GenBank/DDBJ whole genome shotgun (WGS) entry which is preliminary data.</text>
</comment>
<accession>A0ACC0ZA51</accession>
<name>A0ACC0ZA51_9ROSI</name>
<dbReference type="EMBL" id="CM047738">
    <property type="protein sequence ID" value="KAJ0046900.1"/>
    <property type="molecule type" value="Genomic_DNA"/>
</dbReference>
<reference evidence="2" key="1">
    <citation type="journal article" date="2023" name="G3 (Bethesda)">
        <title>Genome assembly and association tests identify interacting loci associated with vigor, precocity, and sex in interspecific pistachio rootstocks.</title>
        <authorList>
            <person name="Palmer W."/>
            <person name="Jacygrad E."/>
            <person name="Sagayaradj S."/>
            <person name="Cavanaugh K."/>
            <person name="Han R."/>
            <person name="Bertier L."/>
            <person name="Beede B."/>
            <person name="Kafkas S."/>
            <person name="Golino D."/>
            <person name="Preece J."/>
            <person name="Michelmore R."/>
        </authorList>
    </citation>
    <scope>NUCLEOTIDE SEQUENCE [LARGE SCALE GENOMIC DNA]</scope>
</reference>
<keyword evidence="2" id="KW-1185">Reference proteome</keyword>
<evidence type="ECO:0000313" key="2">
    <source>
        <dbReference type="Proteomes" id="UP001163603"/>
    </source>
</evidence>
<gene>
    <name evidence="1" type="ORF">Pint_04785</name>
</gene>
<proteinExistence type="predicted"/>